<keyword evidence="1" id="KW-0233">DNA recombination</keyword>
<reference evidence="2 3" key="1">
    <citation type="submission" date="2019-02" db="EMBL/GenBank/DDBJ databases">
        <title>Deep-cultivation of Planctomycetes and their phenomic and genomic characterization uncovers novel biology.</title>
        <authorList>
            <person name="Wiegand S."/>
            <person name="Jogler M."/>
            <person name="Boedeker C."/>
            <person name="Pinto D."/>
            <person name="Vollmers J."/>
            <person name="Rivas-Marin E."/>
            <person name="Kohn T."/>
            <person name="Peeters S.H."/>
            <person name="Heuer A."/>
            <person name="Rast P."/>
            <person name="Oberbeckmann S."/>
            <person name="Bunk B."/>
            <person name="Jeske O."/>
            <person name="Meyerdierks A."/>
            <person name="Storesund J.E."/>
            <person name="Kallscheuer N."/>
            <person name="Luecker S."/>
            <person name="Lage O.M."/>
            <person name="Pohl T."/>
            <person name="Merkel B.J."/>
            <person name="Hornburger P."/>
            <person name="Mueller R.-W."/>
            <person name="Bruemmer F."/>
            <person name="Labrenz M."/>
            <person name="Spormann A.M."/>
            <person name="Op den Camp H."/>
            <person name="Overmann J."/>
            <person name="Amann R."/>
            <person name="Jetten M.S.M."/>
            <person name="Mascher T."/>
            <person name="Medema M.H."/>
            <person name="Devos D.P."/>
            <person name="Kaster A.-K."/>
            <person name="Ovreas L."/>
            <person name="Rohde M."/>
            <person name="Galperin M.Y."/>
            <person name="Jogler C."/>
        </authorList>
    </citation>
    <scope>NUCLEOTIDE SEQUENCE [LARGE SCALE GENOMIC DNA]</scope>
    <source>
        <strain evidence="2 3">Pla110</strain>
    </source>
</reference>
<dbReference type="RefSeq" id="WP_231742453.1">
    <property type="nucleotide sequence ID" value="NZ_CP036281.1"/>
</dbReference>
<organism evidence="2 3">
    <name type="scientific">Polystyrenella longa</name>
    <dbReference type="NCBI Taxonomy" id="2528007"/>
    <lineage>
        <taxon>Bacteria</taxon>
        <taxon>Pseudomonadati</taxon>
        <taxon>Planctomycetota</taxon>
        <taxon>Planctomycetia</taxon>
        <taxon>Planctomycetales</taxon>
        <taxon>Planctomycetaceae</taxon>
        <taxon>Polystyrenella</taxon>
    </lineage>
</organism>
<gene>
    <name evidence="2" type="ORF">Pla110_29250</name>
</gene>
<dbReference type="Proteomes" id="UP000317178">
    <property type="component" value="Chromosome"/>
</dbReference>
<accession>A0A518CPM9</accession>
<dbReference type="AlphaFoldDB" id="A0A518CPM9"/>
<evidence type="ECO:0000313" key="2">
    <source>
        <dbReference type="EMBL" id="QDU81186.1"/>
    </source>
</evidence>
<dbReference type="SUPFAM" id="SSF56349">
    <property type="entry name" value="DNA breaking-rejoining enzymes"/>
    <property type="match status" value="1"/>
</dbReference>
<sequence>MTSPHAGKLISKMGKAAQVILSRKEGKIKFASAHDFRRAFGTRWSTRVMPPVLQQLMRHESIDTTLRYYVEQEAEATAEILYSVVEGNYLGNTSPNVTKKETSSPS</sequence>
<dbReference type="KEGG" id="plon:Pla110_29250"/>
<evidence type="ECO:0008006" key="4">
    <source>
        <dbReference type="Google" id="ProtNLM"/>
    </source>
</evidence>
<proteinExistence type="predicted"/>
<keyword evidence="3" id="KW-1185">Reference proteome</keyword>
<evidence type="ECO:0000256" key="1">
    <source>
        <dbReference type="ARBA" id="ARBA00023172"/>
    </source>
</evidence>
<name>A0A518CPM9_9PLAN</name>
<dbReference type="GO" id="GO:0003677">
    <property type="term" value="F:DNA binding"/>
    <property type="evidence" value="ECO:0007669"/>
    <property type="project" value="InterPro"/>
</dbReference>
<dbReference type="GO" id="GO:0006310">
    <property type="term" value="P:DNA recombination"/>
    <property type="evidence" value="ECO:0007669"/>
    <property type="project" value="UniProtKB-KW"/>
</dbReference>
<dbReference type="InterPro" id="IPR013762">
    <property type="entry name" value="Integrase-like_cat_sf"/>
</dbReference>
<dbReference type="GO" id="GO:0015074">
    <property type="term" value="P:DNA integration"/>
    <property type="evidence" value="ECO:0007669"/>
    <property type="project" value="InterPro"/>
</dbReference>
<evidence type="ECO:0000313" key="3">
    <source>
        <dbReference type="Proteomes" id="UP000317178"/>
    </source>
</evidence>
<dbReference type="InterPro" id="IPR011010">
    <property type="entry name" value="DNA_brk_join_enz"/>
</dbReference>
<dbReference type="Gene3D" id="1.10.443.10">
    <property type="entry name" value="Intergrase catalytic core"/>
    <property type="match status" value="1"/>
</dbReference>
<dbReference type="EMBL" id="CP036281">
    <property type="protein sequence ID" value="QDU81186.1"/>
    <property type="molecule type" value="Genomic_DNA"/>
</dbReference>
<protein>
    <recommendedName>
        <fullName evidence="4">Tyr recombinase domain-containing protein</fullName>
    </recommendedName>
</protein>